<sequence length="1983" mass="221825">MCSAAQLQSGVMKKGCTLATFSEGVIPIATLSMPGLQPRSRKLLSGWTRLLPVAVEQSDAADVQALAQDQEMEATEALLPPAFKKRRTKKGAAESGPAFDRHFHEWREIADNLLTEDHRDELPNDAGILVRVQKIWHFVLEQQDSWPDELVRLGGAAILVYGMRLGGKVFIGDLALLLWLVGGESHVRIHKGICYLYNAQGAFLAYTGKPPEHLLDLVATFFFRLEGIFRRLPRSTRREDSAILSAIARDRRAFPSDAAFLQGCKDAAVRGVVPTDDVGEAAGADVCPAAGMGSWTEDTAGSLWKVCQAIRSELMQDKLFSVLVEWCESEDRRQPCVCYMDVAVTYDKDGRNVSIVPKCSENNCYVYIPHKILDPVPEEAYRRLTKFYRQTFWCNNRVYLCHMAAIALAKRGHNIDRCFIGVSPGGAGQSLYSTHLDAMYGPHHTFFDPNVWYNDEELRKQVESFASCFIITGQEAPDSQRKFHLDLYKKTMSADGIAGRKPYGYTTRMFSVVGWKRLETNRMIRFQDVSEENFRSVLRRGLVWGPQAAFHQADYLTKHCPRHEEYGVFCADPTLKQFLVSSEASVAGLKLQAAFEKQHNKESCQQLIEEHAGLGGDGWFTETKLREACGLPPKIKSEQACDGLAALDTIHTSTSQDDATDQWTAVQQAIMDEVLISGREGMTLAEFKKLKLNADGKGVPNATRDAMWKTLQEKKLLLATVRNSTSTEGTCIRRVPSVETCIPCLRLTASLSTIVDVDPADQALEFPEAYDVGKLRANQAQAARHANEGLLLMVLKPALDKKAQKKGRGKLTDAEFARMEDLRKKAQKVKDMRELWDTLADESRESREPLRRRLPNKGADPQRCAAINNGMMQRVVSYSLTPGVAMRGRRYVRGWGAQRMTREIQECLLPHTVDLDIHNCCFVLLKQLFEKLNLGVLIPAELNEVLVRCADSRASVCTEDLGVSPARGKLILNTVLNGGRPPKDLLANSFLRRLQSLSVWCRWLACSLLPQVHEVMQSRDDKTFPTATVFHHLWTCVEDCILQRWAEYVLEHKPTHLSLHFDGIRVNADVAEDREDFIRKCEEHVLRTTSFRISIREKRHFSCMSLLRARVSGVESLSSVPATLLNYPNSIPCALWHISAFATEKIDDANHRLNCAAQERGRRTYREVAELSNVKLHPLFGLPSTRPVKFLLHLGNNGSPCCIGVDASDKDVSVFAGEQKWHLSSSEFSDLIAEGTDRATLATFSVSEVKVEKDSSVLAAIDRADALLDLQAGADHLAGPMVLDSSSPVESDDADNASASADDFSLPAPAMIVDDAGEVFFQDDILTSLKQELENHMAEVKARKVQKQSGMYRCCFCPFRSFERLSRLVEHLSTYHVSKRQYVPSGTKQIKVILALHDADCMARKKSGQYLSRSAELLRTTVLLPLKHSVNEIDRHLRLVFTGTGPEYRNIDELKTLVVRRVRNIYYTKDFAEQLYREIVLHHSNVPWSGLQCLCLFIEQSSMFLLEVRSIWPRLHLRALESGNVLGNLYPTHTRFWWPLVEDVFSSPSFNVLERRLVFALEEAREYTAISLDGTLKICMRVKGQEQANRSSQVRNSAPFGDDVAHRRVLTVRGRTGAVLAMSPVPSEESDVIAAVLAASLSPEARAQVQYVATDAPSRKLCSELQDVCPSLKGLTLDPVHLAIKYEYASANKRTAGSKTLRLALQRMTRVDTQKSARAWGRLYDGGQAPELSHEELQLREMILACSMPHDRADVVLAKLDRDAHLPIYARATLIEIIAAICAKFEREVRRTVKGEGVSVAKSLWFACSADLLEWLINNIRMRQGMSTEDRAFLGSGTSTNEALHAELRSWCTSIHEMHRSTLEVKLRVLVHRKRLAHHADVHGHGLEILVSETEKVRYGSLVEGSAPIFGGQPVMKFGDIRSGGTSLTSKPKLQTMGDKDASFQDDDGQAITQPVQKMPEMPKVFDAQLLGAPGVENGRRVT</sequence>
<reference evidence="2 3" key="1">
    <citation type="submission" date="2016-02" db="EMBL/GenBank/DDBJ databases">
        <title>Genome analysis of coral dinoflagellate symbionts highlights evolutionary adaptations to a symbiotic lifestyle.</title>
        <authorList>
            <person name="Aranda M."/>
            <person name="Li Y."/>
            <person name="Liew Y.J."/>
            <person name="Baumgarten S."/>
            <person name="Simakov O."/>
            <person name="Wilson M."/>
            <person name="Piel J."/>
            <person name="Ashoor H."/>
            <person name="Bougouffa S."/>
            <person name="Bajic V.B."/>
            <person name="Ryu T."/>
            <person name="Ravasi T."/>
            <person name="Bayer T."/>
            <person name="Micklem G."/>
            <person name="Kim H."/>
            <person name="Bhak J."/>
            <person name="Lajeunesse T.C."/>
            <person name="Voolstra C.R."/>
        </authorList>
    </citation>
    <scope>NUCLEOTIDE SEQUENCE [LARGE SCALE GENOMIC DNA]</scope>
    <source>
        <strain evidence="2 3">CCMP2467</strain>
    </source>
</reference>
<keyword evidence="3" id="KW-1185">Reference proteome</keyword>
<name>A0A1Q9EJP3_SYMMI</name>
<evidence type="ECO:0000313" key="2">
    <source>
        <dbReference type="EMBL" id="OLQ07640.1"/>
    </source>
</evidence>
<comment type="caution">
    <text evidence="2">The sequence shown here is derived from an EMBL/GenBank/DDBJ whole genome shotgun (WGS) entry which is preliminary data.</text>
</comment>
<dbReference type="EMBL" id="LSRX01000134">
    <property type="protein sequence ID" value="OLQ07640.1"/>
    <property type="molecule type" value="Genomic_DNA"/>
</dbReference>
<protein>
    <submittedName>
        <fullName evidence="2">Uncharacterized protein</fullName>
    </submittedName>
</protein>
<gene>
    <name evidence="2" type="ORF">AK812_SmicGene8905</name>
</gene>
<organism evidence="2 3">
    <name type="scientific">Symbiodinium microadriaticum</name>
    <name type="common">Dinoflagellate</name>
    <name type="synonym">Zooxanthella microadriatica</name>
    <dbReference type="NCBI Taxonomy" id="2951"/>
    <lineage>
        <taxon>Eukaryota</taxon>
        <taxon>Sar</taxon>
        <taxon>Alveolata</taxon>
        <taxon>Dinophyceae</taxon>
        <taxon>Suessiales</taxon>
        <taxon>Symbiodiniaceae</taxon>
        <taxon>Symbiodinium</taxon>
    </lineage>
</organism>
<evidence type="ECO:0000256" key="1">
    <source>
        <dbReference type="SAM" id="MobiDB-lite"/>
    </source>
</evidence>
<feature type="region of interest" description="Disordered" evidence="1">
    <location>
        <begin position="1281"/>
        <end position="1302"/>
    </location>
</feature>
<evidence type="ECO:0000313" key="3">
    <source>
        <dbReference type="Proteomes" id="UP000186817"/>
    </source>
</evidence>
<dbReference type="OrthoDB" id="430896at2759"/>
<dbReference type="Proteomes" id="UP000186817">
    <property type="component" value="Unassembled WGS sequence"/>
</dbReference>
<accession>A0A1Q9EJP3</accession>
<proteinExistence type="predicted"/>